<keyword evidence="6" id="KW-0325">Glycoprotein</keyword>
<dbReference type="PANTHER" id="PTHR33048">
    <property type="entry name" value="PTH11-LIKE INTEGRAL MEMBRANE PROTEIN (AFU_ORTHOLOGUE AFUA_5G11245)"/>
    <property type="match status" value="1"/>
</dbReference>
<protein>
    <recommendedName>
        <fullName evidence="17">CFEM domain-containing protein</fullName>
    </recommendedName>
</protein>
<feature type="transmembrane region" description="Helical" evidence="16">
    <location>
        <begin position="295"/>
        <end position="315"/>
    </location>
</feature>
<keyword evidence="10 16" id="KW-0472">Membrane</keyword>
<evidence type="ECO:0000256" key="3">
    <source>
        <dbReference type="ARBA" id="ARBA00004613"/>
    </source>
</evidence>
<dbReference type="GO" id="GO:0098552">
    <property type="term" value="C:side of membrane"/>
    <property type="evidence" value="ECO:0007669"/>
    <property type="project" value="UniProtKB-KW"/>
</dbReference>
<evidence type="ECO:0000256" key="16">
    <source>
        <dbReference type="SAM" id="Phobius"/>
    </source>
</evidence>
<keyword evidence="12" id="KW-0449">Lipoprotein</keyword>
<feature type="domain" description="CFEM" evidence="17">
    <location>
        <begin position="1"/>
        <end position="100"/>
    </location>
</feature>
<evidence type="ECO:0000256" key="2">
    <source>
        <dbReference type="ARBA" id="ARBA00004589"/>
    </source>
</evidence>
<evidence type="ECO:0000256" key="1">
    <source>
        <dbReference type="ARBA" id="ARBA00004141"/>
    </source>
</evidence>
<keyword evidence="8" id="KW-0732">Signal</keyword>
<dbReference type="AlphaFoldDB" id="A0AA39V1V0"/>
<keyword evidence="14" id="KW-0349">Heme</keyword>
<evidence type="ECO:0000256" key="10">
    <source>
        <dbReference type="ARBA" id="ARBA00023136"/>
    </source>
</evidence>
<evidence type="ECO:0000256" key="4">
    <source>
        <dbReference type="ARBA" id="ARBA00010031"/>
    </source>
</evidence>
<feature type="disulfide bond" evidence="14">
    <location>
        <begin position="40"/>
        <end position="73"/>
    </location>
</feature>
<keyword evidence="19" id="KW-1185">Reference proteome</keyword>
<keyword evidence="6" id="KW-0336">GPI-anchor</keyword>
<feature type="transmembrane region" description="Helical" evidence="16">
    <location>
        <begin position="335"/>
        <end position="357"/>
    </location>
</feature>
<comment type="subcellular location">
    <subcellularLocation>
        <location evidence="2">Membrane</location>
        <topology evidence="2">Lipid-anchor</topology>
        <topology evidence="2">GPI-anchor</topology>
    </subcellularLocation>
    <subcellularLocation>
        <location evidence="1">Membrane</location>
        <topology evidence="1">Multi-pass membrane protein</topology>
    </subcellularLocation>
    <subcellularLocation>
        <location evidence="3">Secreted</location>
    </subcellularLocation>
</comment>
<feature type="transmembrane region" description="Helical" evidence="16">
    <location>
        <begin position="263"/>
        <end position="283"/>
    </location>
</feature>
<evidence type="ECO:0000256" key="5">
    <source>
        <dbReference type="ARBA" id="ARBA00022525"/>
    </source>
</evidence>
<comment type="caution">
    <text evidence="18">The sequence shown here is derived from an EMBL/GenBank/DDBJ whole genome shotgun (WGS) entry which is preliminary data.</text>
</comment>
<evidence type="ECO:0000256" key="8">
    <source>
        <dbReference type="ARBA" id="ARBA00022729"/>
    </source>
</evidence>
<dbReference type="Proteomes" id="UP001166286">
    <property type="component" value="Unassembled WGS sequence"/>
</dbReference>
<evidence type="ECO:0000256" key="14">
    <source>
        <dbReference type="PROSITE-ProRule" id="PRU01356"/>
    </source>
</evidence>
<feature type="transmembrane region" description="Helical" evidence="16">
    <location>
        <begin position="146"/>
        <end position="163"/>
    </location>
</feature>
<name>A0AA39V1V0_9LECA</name>
<keyword evidence="7 16" id="KW-0812">Transmembrane</keyword>
<dbReference type="PROSITE" id="PS52012">
    <property type="entry name" value="CFEM"/>
    <property type="match status" value="1"/>
</dbReference>
<accession>A0AA39V1V0</accession>
<keyword evidence="5" id="KW-0964">Secreted</keyword>
<evidence type="ECO:0000259" key="17">
    <source>
        <dbReference type="PROSITE" id="PS52012"/>
    </source>
</evidence>
<reference evidence="18" key="1">
    <citation type="submission" date="2023-03" db="EMBL/GenBank/DDBJ databases">
        <title>Complete genome of Cladonia borealis.</title>
        <authorList>
            <person name="Park H."/>
        </authorList>
    </citation>
    <scope>NUCLEOTIDE SEQUENCE</scope>
    <source>
        <strain evidence="18">ANT050790</strain>
    </source>
</reference>
<evidence type="ECO:0000313" key="18">
    <source>
        <dbReference type="EMBL" id="KAK0512547.1"/>
    </source>
</evidence>
<feature type="region of interest" description="Disordered" evidence="15">
    <location>
        <begin position="464"/>
        <end position="490"/>
    </location>
</feature>
<evidence type="ECO:0000256" key="13">
    <source>
        <dbReference type="ARBA" id="ARBA00038359"/>
    </source>
</evidence>
<dbReference type="GO" id="GO:0005576">
    <property type="term" value="C:extracellular region"/>
    <property type="evidence" value="ECO:0007669"/>
    <property type="project" value="UniProtKB-SubCell"/>
</dbReference>
<dbReference type="InterPro" id="IPR049326">
    <property type="entry name" value="Rhodopsin_dom_fungi"/>
</dbReference>
<evidence type="ECO:0000256" key="12">
    <source>
        <dbReference type="ARBA" id="ARBA00023288"/>
    </source>
</evidence>
<organism evidence="18 19">
    <name type="scientific">Cladonia borealis</name>
    <dbReference type="NCBI Taxonomy" id="184061"/>
    <lineage>
        <taxon>Eukaryota</taxon>
        <taxon>Fungi</taxon>
        <taxon>Dikarya</taxon>
        <taxon>Ascomycota</taxon>
        <taxon>Pezizomycotina</taxon>
        <taxon>Lecanoromycetes</taxon>
        <taxon>OSLEUM clade</taxon>
        <taxon>Lecanoromycetidae</taxon>
        <taxon>Lecanorales</taxon>
        <taxon>Lecanorineae</taxon>
        <taxon>Cladoniaceae</taxon>
        <taxon>Cladonia</taxon>
    </lineage>
</organism>
<evidence type="ECO:0000256" key="7">
    <source>
        <dbReference type="ARBA" id="ARBA00022692"/>
    </source>
</evidence>
<evidence type="ECO:0000256" key="11">
    <source>
        <dbReference type="ARBA" id="ARBA00023157"/>
    </source>
</evidence>
<evidence type="ECO:0000256" key="6">
    <source>
        <dbReference type="ARBA" id="ARBA00022622"/>
    </source>
</evidence>
<feature type="transmembrane region" description="Helical" evidence="16">
    <location>
        <begin position="216"/>
        <end position="243"/>
    </location>
</feature>
<feature type="transmembrane region" description="Helical" evidence="16">
    <location>
        <begin position="88"/>
        <end position="108"/>
    </location>
</feature>
<dbReference type="InterPro" id="IPR008427">
    <property type="entry name" value="Extracellular_membr_CFEM_dom"/>
</dbReference>
<comment type="similarity">
    <text evidence="4">Belongs to the RBT5 family.</text>
</comment>
<comment type="caution">
    <text evidence="14">Lacks conserved residue(s) required for the propagation of feature annotation.</text>
</comment>
<dbReference type="PANTHER" id="PTHR33048:SF47">
    <property type="entry name" value="INTEGRAL MEMBRANE PROTEIN-RELATED"/>
    <property type="match status" value="1"/>
</dbReference>
<keyword evidence="14" id="KW-0479">Metal-binding</keyword>
<dbReference type="Pfam" id="PF05730">
    <property type="entry name" value="CFEM"/>
    <property type="match status" value="1"/>
</dbReference>
<feature type="transmembrane region" description="Helical" evidence="16">
    <location>
        <begin position="183"/>
        <end position="204"/>
    </location>
</feature>
<evidence type="ECO:0000256" key="9">
    <source>
        <dbReference type="ARBA" id="ARBA00022989"/>
    </source>
</evidence>
<dbReference type="GO" id="GO:0046872">
    <property type="term" value="F:metal ion binding"/>
    <property type="evidence" value="ECO:0007669"/>
    <property type="project" value="UniProtKB-UniRule"/>
</dbReference>
<dbReference type="Pfam" id="PF20684">
    <property type="entry name" value="Fung_rhodopsin"/>
    <property type="match status" value="1"/>
</dbReference>
<gene>
    <name evidence="18" type="ORF">JMJ35_004564</name>
</gene>
<proteinExistence type="inferred from homology"/>
<keyword evidence="14" id="KW-0408">Iron</keyword>
<comment type="similarity">
    <text evidence="13">Belongs to the SAT4 family.</text>
</comment>
<keyword evidence="9 16" id="KW-1133">Transmembrane helix</keyword>
<feature type="binding site" description="axial binding residue" evidence="14">
    <location>
        <position position="35"/>
    </location>
    <ligand>
        <name>heme</name>
        <dbReference type="ChEBI" id="CHEBI:30413"/>
    </ligand>
    <ligandPart>
        <name>Fe</name>
        <dbReference type="ChEBI" id="CHEBI:18248"/>
    </ligandPart>
</feature>
<evidence type="ECO:0000313" key="19">
    <source>
        <dbReference type="Proteomes" id="UP001166286"/>
    </source>
</evidence>
<dbReference type="InterPro" id="IPR052337">
    <property type="entry name" value="SAT4-like"/>
</dbReference>
<sequence length="490" mass="52872">MTISPGQAEAALAQLPLCAQAATSQGIMSSGCGFDLSCICTNGDFILLLQNTISQACDAADQEATLAAAGKLCTAAVSSLNDSRQAEILAAVIIMMALSTTAVVLRLISRKISAARFGIDDGLMVLALVSIPNPGLLKQANRAEKVFTYGLAIDGFVAVHYGFGLHTIRLSLSDVVNYAKADWASQLTFACAITTTKLSLLFFYHRIFPVRTFTVISIITGIVMIGWCISLIFAVIFSCSPIGYFWDKSIKGGHCINENNLSYGITAANIVTDITVLVLPIPWLIHLQMKMSRKLAIVGIFILGSFVCVAGIVRLPFLAELKLYDVTWTIVNAGIWINVECNIGIVSACLPVMGPLLKHIPSLPKSISSRFSALFSSKRSNKTPSNKGSNVSGFTLVNDHEEKLNIDDKNALDPGHWPRQSGVRAGEGSAKYLTYRSEAEGYENGSSDDIEMLGAKRADMNARNQSLWAEDSSRDQMSYPPPLPAAFLRT</sequence>
<evidence type="ECO:0000256" key="15">
    <source>
        <dbReference type="SAM" id="MobiDB-lite"/>
    </source>
</evidence>
<dbReference type="EMBL" id="JAFEKC020000009">
    <property type="protein sequence ID" value="KAK0512547.1"/>
    <property type="molecule type" value="Genomic_DNA"/>
</dbReference>
<keyword evidence="11 14" id="KW-1015">Disulfide bond</keyword>